<feature type="transmembrane region" description="Helical" evidence="1">
    <location>
        <begin position="110"/>
        <end position="132"/>
    </location>
</feature>
<keyword evidence="3" id="KW-1185">Reference proteome</keyword>
<evidence type="ECO:0008006" key="4">
    <source>
        <dbReference type="Google" id="ProtNLM"/>
    </source>
</evidence>
<dbReference type="eggNOG" id="COG2141">
    <property type="taxonomic scope" value="Bacteria"/>
</dbReference>
<dbReference type="InterPro" id="IPR049713">
    <property type="entry name" value="Pr6Pr-like"/>
</dbReference>
<proteinExistence type="predicted"/>
<evidence type="ECO:0000313" key="3">
    <source>
        <dbReference type="Proteomes" id="UP000007939"/>
    </source>
</evidence>
<evidence type="ECO:0000256" key="1">
    <source>
        <dbReference type="SAM" id="Phobius"/>
    </source>
</evidence>
<feature type="transmembrane region" description="Helical" evidence="1">
    <location>
        <begin position="190"/>
        <end position="211"/>
    </location>
</feature>
<dbReference type="Proteomes" id="UP000007939">
    <property type="component" value="Chromosome"/>
</dbReference>
<reference evidence="3" key="1">
    <citation type="submission" date="2011-04" db="EMBL/GenBank/DDBJ databases">
        <title>The complete genome of Spirochaeta coccoides DSM 17374.</title>
        <authorList>
            <person name="Lucas S."/>
            <person name="Copeland A."/>
            <person name="Lapidus A."/>
            <person name="Bruce D."/>
            <person name="Goodwin L."/>
            <person name="Pitluck S."/>
            <person name="Peters L."/>
            <person name="Kyrpides N."/>
            <person name="Mavromatis K."/>
            <person name="Pagani I."/>
            <person name="Ivanova N."/>
            <person name="Ovchinnikova G."/>
            <person name="Lu M."/>
            <person name="Detter J.C."/>
            <person name="Tapia R."/>
            <person name="Han C."/>
            <person name="Land M."/>
            <person name="Hauser L."/>
            <person name="Markowitz V."/>
            <person name="Cheng J.-F."/>
            <person name="Hugenholtz P."/>
            <person name="Woyke T."/>
            <person name="Wu D."/>
            <person name="Spring S."/>
            <person name="Schroeder M."/>
            <person name="Brambilla E."/>
            <person name="Klenk H.-P."/>
            <person name="Eisen J.A."/>
        </authorList>
    </citation>
    <scope>NUCLEOTIDE SEQUENCE [LARGE SCALE GENOMIC DNA]</scope>
    <source>
        <strain evidence="3">ATCC BAA-1237 / DSM 17374 / SPN1</strain>
    </source>
</reference>
<name>F4GJ93_PARC1</name>
<dbReference type="AlphaFoldDB" id="F4GJ93"/>
<reference evidence="2 3" key="2">
    <citation type="journal article" date="2012" name="Stand. Genomic Sci.">
        <title>Complete genome sequence of the termite hindgut bacterium Spirochaeta coccoides type strain (SPN1(T)), reclassification in the genus Sphaerochaeta as Sphaerochaeta coccoides comb. nov. and emendations of the family Spirochaetaceae and the genus Sphaerochaeta.</title>
        <authorList>
            <person name="Abt B."/>
            <person name="Han C."/>
            <person name="Scheuner C."/>
            <person name="Lu M."/>
            <person name="Lapidus A."/>
            <person name="Nolan M."/>
            <person name="Lucas S."/>
            <person name="Hammon N."/>
            <person name="Deshpande S."/>
            <person name="Cheng J.F."/>
            <person name="Tapia R."/>
            <person name="Goodwin L.A."/>
            <person name="Pitluck S."/>
            <person name="Liolios K."/>
            <person name="Pagani I."/>
            <person name="Ivanova N."/>
            <person name="Mavromatis K."/>
            <person name="Mikhailova N."/>
            <person name="Huntemann M."/>
            <person name="Pati A."/>
            <person name="Chen A."/>
            <person name="Palaniappan K."/>
            <person name="Land M."/>
            <person name="Hauser L."/>
            <person name="Brambilla E.M."/>
            <person name="Rohde M."/>
            <person name="Spring S."/>
            <person name="Gronow S."/>
            <person name="Goker M."/>
            <person name="Woyke T."/>
            <person name="Bristow J."/>
            <person name="Eisen J.A."/>
            <person name="Markowitz V."/>
            <person name="Hugenholtz P."/>
            <person name="Kyrpides N.C."/>
            <person name="Klenk H.P."/>
            <person name="Detter J.C."/>
        </authorList>
    </citation>
    <scope>NUCLEOTIDE SEQUENCE [LARGE SCALE GENOMIC DNA]</scope>
    <source>
        <strain evidence="3">ATCC BAA-1237 / DSM 17374 / SPN1</strain>
    </source>
</reference>
<accession>F4GJ93</accession>
<feature type="transmembrane region" description="Helical" evidence="1">
    <location>
        <begin position="37"/>
        <end position="58"/>
    </location>
</feature>
<dbReference type="HOGENOM" id="CLU_077680_3_1_12"/>
<gene>
    <name evidence="2" type="ordered locus">Spico_0505</name>
</gene>
<feature type="transmembrane region" description="Helical" evidence="1">
    <location>
        <begin position="144"/>
        <end position="164"/>
    </location>
</feature>
<evidence type="ECO:0000313" key="2">
    <source>
        <dbReference type="EMBL" id="AEC01733.1"/>
    </source>
</evidence>
<dbReference type="OrthoDB" id="307091at2"/>
<organism evidence="2 3">
    <name type="scientific">Parasphaerochaeta coccoides (strain ATCC BAA-1237 / DSM 17374 / SPN1)</name>
    <name type="common">Sphaerochaeta coccoides</name>
    <dbReference type="NCBI Taxonomy" id="760011"/>
    <lineage>
        <taxon>Bacteria</taxon>
        <taxon>Pseudomonadati</taxon>
        <taxon>Spirochaetota</taxon>
        <taxon>Spirochaetia</taxon>
        <taxon>Spirochaetales</taxon>
        <taxon>Sphaerochaetaceae</taxon>
        <taxon>Parasphaerochaeta</taxon>
    </lineage>
</organism>
<dbReference type="STRING" id="760011.Spico_0505"/>
<dbReference type="NCBIfam" id="NF038065">
    <property type="entry name" value="Pr6Pr"/>
    <property type="match status" value="1"/>
</dbReference>
<keyword evidence="1" id="KW-0812">Transmembrane</keyword>
<dbReference type="EMBL" id="CP002659">
    <property type="protein sequence ID" value="AEC01733.1"/>
    <property type="molecule type" value="Genomic_DNA"/>
</dbReference>
<keyword evidence="1" id="KW-1133">Transmembrane helix</keyword>
<feature type="transmembrane region" description="Helical" evidence="1">
    <location>
        <begin position="79"/>
        <end position="98"/>
    </location>
</feature>
<sequence>MNRQHGALIFRTFLCAASATATLFQIRPFSPSFSPVILSYFTIQSNILVSVYFLFLSIRSWKELIRHESQEPATLTPRFKGAVTMAIMLTGIVYMTLLAPGHLASDPRSFFNLSNLFVHGLTPLMVLLDWFLFSKKGLFLKKDIFLWTLIPIVYLTFIIIRAQFAEPFPGSSSRYPYAFIAIDTYGLSQVLLNLLVISIIYICIGWGYYALDRTLRKKESPTGNSP</sequence>
<dbReference type="RefSeq" id="WP_013739129.1">
    <property type="nucleotide sequence ID" value="NC_015436.1"/>
</dbReference>
<keyword evidence="1" id="KW-0472">Membrane</keyword>
<dbReference type="KEGG" id="scc:Spico_0505"/>
<protein>
    <recommendedName>
        <fullName evidence="4">Pr6Pr family membrane protein</fullName>
    </recommendedName>
</protein>